<reference evidence="4" key="1">
    <citation type="journal article" date="2019" name="Int. J. Syst. Evol. Microbiol.">
        <title>The Global Catalogue of Microorganisms (GCM) 10K type strain sequencing project: providing services to taxonomists for standard genome sequencing and annotation.</title>
        <authorList>
            <consortium name="The Broad Institute Genomics Platform"/>
            <consortium name="The Broad Institute Genome Sequencing Center for Infectious Disease"/>
            <person name="Wu L."/>
            <person name="Ma J."/>
        </authorList>
    </citation>
    <scope>NUCLEOTIDE SEQUENCE [LARGE SCALE GENOMIC DNA]</scope>
    <source>
        <strain evidence="4">JCM 10303</strain>
    </source>
</reference>
<dbReference type="InterPro" id="IPR045851">
    <property type="entry name" value="AMP-bd_C_sf"/>
</dbReference>
<dbReference type="InterPro" id="IPR025110">
    <property type="entry name" value="AMP-bd_C"/>
</dbReference>
<dbReference type="Gene3D" id="2.30.38.10">
    <property type="entry name" value="Luciferase, Domain 3"/>
    <property type="match status" value="1"/>
</dbReference>
<organism evidence="3 4">
    <name type="scientific">Saccharopolyspora erythraea</name>
    <name type="common">Streptomyces erythraeus</name>
    <dbReference type="NCBI Taxonomy" id="1836"/>
    <lineage>
        <taxon>Bacteria</taxon>
        <taxon>Bacillati</taxon>
        <taxon>Actinomycetota</taxon>
        <taxon>Actinomycetes</taxon>
        <taxon>Pseudonocardiales</taxon>
        <taxon>Pseudonocardiaceae</taxon>
        <taxon>Saccharopolyspora</taxon>
    </lineage>
</organism>
<feature type="domain" description="AMP-dependent synthetase/ligase" evidence="1">
    <location>
        <begin position="37"/>
        <end position="403"/>
    </location>
</feature>
<dbReference type="Proteomes" id="UP001500729">
    <property type="component" value="Unassembled WGS sequence"/>
</dbReference>
<feature type="domain" description="AMP-binding enzyme C-terminal" evidence="2">
    <location>
        <begin position="455"/>
        <end position="532"/>
    </location>
</feature>
<dbReference type="Pfam" id="PF00501">
    <property type="entry name" value="AMP-binding"/>
    <property type="match status" value="1"/>
</dbReference>
<dbReference type="PANTHER" id="PTHR43767:SF1">
    <property type="entry name" value="NONRIBOSOMAL PEPTIDE SYNTHASE PES1 (EUROFUNG)-RELATED"/>
    <property type="match status" value="1"/>
</dbReference>
<keyword evidence="4" id="KW-1185">Reference proteome</keyword>
<dbReference type="Gene3D" id="3.40.50.980">
    <property type="match status" value="2"/>
</dbReference>
<protein>
    <submittedName>
        <fullName evidence="3">(2,3-dihydroxybenzoyl)adenylate synthase</fullName>
    </submittedName>
</protein>
<dbReference type="SUPFAM" id="SSF56801">
    <property type="entry name" value="Acetyl-CoA synthetase-like"/>
    <property type="match status" value="1"/>
</dbReference>
<evidence type="ECO:0000313" key="3">
    <source>
        <dbReference type="EMBL" id="GAA0544094.1"/>
    </source>
</evidence>
<dbReference type="InterPro" id="IPR050237">
    <property type="entry name" value="ATP-dep_AMP-bd_enzyme"/>
</dbReference>
<dbReference type="EMBL" id="BAAAGS010000037">
    <property type="protein sequence ID" value="GAA0544094.1"/>
    <property type="molecule type" value="Genomic_DNA"/>
</dbReference>
<dbReference type="PROSITE" id="PS00455">
    <property type="entry name" value="AMP_BINDING"/>
    <property type="match status" value="1"/>
</dbReference>
<dbReference type="InterPro" id="IPR020845">
    <property type="entry name" value="AMP-binding_CS"/>
</dbReference>
<dbReference type="Pfam" id="PF13193">
    <property type="entry name" value="AMP-binding_C"/>
    <property type="match status" value="1"/>
</dbReference>
<evidence type="ECO:0000259" key="1">
    <source>
        <dbReference type="Pfam" id="PF00501"/>
    </source>
</evidence>
<name>A0ABP3NGC8_SACER</name>
<evidence type="ECO:0000313" key="4">
    <source>
        <dbReference type="Proteomes" id="UP001500729"/>
    </source>
</evidence>
<sequence>MNAMPALDGFTPWPGELADHYRNAGHWRDETLGGLLRTWAARSGDAPAVVAENVGSARRLSYAELDGRVDATAAGLRALGIAARDRVVVHLPNTLDFVVVFFALLRCGAVPVLALPAHRQSEIEHFVTLSEAVAYVVPDEHEGFDFRGLAADVAAKAPSLRHVLVSGDPGPFTALDALPAGSAEPLPEADPGDVAVLLISGGTTGKPKLIPRTHRDYAYNARASAEVCALTSDDVYLASLPVAHNFPLACPGLLGVLGAGGTVVLSPSPSPDVGLRLVERHRVTVTALVPPMVRMWVDVAAWDTHDRSSLRLLQVGGAKLDDGLARQVTPALGCRLQQVFGMAEGLLNYTRLDDPDELVFGTQGRPLSPDDEVRVVDENGDPVAPGEVGELWTRGPYTLRGYYRVPEYNATSFTPDGFYRSGDLVRQLPSGHLVVEGRRKDVINRGGENVSAATLEEHLLAHPAIAQVAVLGLPDDSVGERVCAVVVLAPDAGRAPKLKELRAFLIDRGLARFMYPDRLVVRDALPLTGVGKINKRELVAGLTAGSQEKEGDVS</sequence>
<dbReference type="InterPro" id="IPR000873">
    <property type="entry name" value="AMP-dep_synth/lig_dom"/>
</dbReference>
<dbReference type="RefSeq" id="WP_009947634.1">
    <property type="nucleotide sequence ID" value="NZ_BAAAGS010000037.1"/>
</dbReference>
<proteinExistence type="predicted"/>
<accession>A0ABP3NGC8</accession>
<gene>
    <name evidence="3" type="ORF">GCM10009533_48790</name>
</gene>
<evidence type="ECO:0000259" key="2">
    <source>
        <dbReference type="Pfam" id="PF13193"/>
    </source>
</evidence>
<dbReference type="Gene3D" id="3.30.300.30">
    <property type="match status" value="1"/>
</dbReference>
<dbReference type="PANTHER" id="PTHR43767">
    <property type="entry name" value="LONG-CHAIN-FATTY-ACID--COA LIGASE"/>
    <property type="match status" value="1"/>
</dbReference>
<comment type="caution">
    <text evidence="3">The sequence shown here is derived from an EMBL/GenBank/DDBJ whole genome shotgun (WGS) entry which is preliminary data.</text>
</comment>